<evidence type="ECO:0000313" key="6">
    <source>
        <dbReference type="EMBL" id="ETW86024.1"/>
    </source>
</evidence>
<gene>
    <name evidence="6" type="ORF">HETIRDRAFT_167763</name>
</gene>
<dbReference type="InterPro" id="IPR036322">
    <property type="entry name" value="WD40_repeat_dom_sf"/>
</dbReference>
<evidence type="ECO:0000256" key="5">
    <source>
        <dbReference type="SAM" id="MobiDB-lite"/>
    </source>
</evidence>
<comment type="function">
    <text evidence="1">Involved in the biogenesis of the 60S ribosomal subunit.</text>
</comment>
<dbReference type="Proteomes" id="UP000030671">
    <property type="component" value="Unassembled WGS sequence"/>
</dbReference>
<dbReference type="SUPFAM" id="SSF50978">
    <property type="entry name" value="WD40 repeat-like"/>
    <property type="match status" value="1"/>
</dbReference>
<dbReference type="InterPro" id="IPR015943">
    <property type="entry name" value="WD40/YVTN_repeat-like_dom_sf"/>
</dbReference>
<dbReference type="GeneID" id="20668132"/>
<dbReference type="KEGG" id="hir:HETIRDRAFT_167763"/>
<dbReference type="RefSeq" id="XP_009542810.1">
    <property type="nucleotide sequence ID" value="XM_009544515.1"/>
</dbReference>
<dbReference type="InParanoid" id="W4KJZ4"/>
<dbReference type="OrthoDB" id="18388at2759"/>
<dbReference type="STRING" id="747525.W4KJZ4"/>
<organism evidence="6 7">
    <name type="scientific">Heterobasidion irregulare (strain TC 32-1)</name>
    <dbReference type="NCBI Taxonomy" id="747525"/>
    <lineage>
        <taxon>Eukaryota</taxon>
        <taxon>Fungi</taxon>
        <taxon>Dikarya</taxon>
        <taxon>Basidiomycota</taxon>
        <taxon>Agaricomycotina</taxon>
        <taxon>Agaricomycetes</taxon>
        <taxon>Russulales</taxon>
        <taxon>Bondarzewiaceae</taxon>
        <taxon>Heterobasidion</taxon>
        <taxon>Heterobasidion annosum species complex</taxon>
    </lineage>
</organism>
<dbReference type="GO" id="GO:0030687">
    <property type="term" value="C:preribosome, large subunit precursor"/>
    <property type="evidence" value="ECO:0007669"/>
    <property type="project" value="TreeGrafter"/>
</dbReference>
<dbReference type="Gene3D" id="2.130.10.10">
    <property type="entry name" value="YVTN repeat-like/Quinoprotein amine dehydrogenase"/>
    <property type="match status" value="1"/>
</dbReference>
<dbReference type="EMBL" id="KI925455">
    <property type="protein sequence ID" value="ETW86024.1"/>
    <property type="molecule type" value="Genomic_DNA"/>
</dbReference>
<dbReference type="AlphaFoldDB" id="W4KJZ4"/>
<name>W4KJZ4_HETIT</name>
<evidence type="ECO:0000256" key="4">
    <source>
        <dbReference type="ARBA" id="ARBA00014234"/>
    </source>
</evidence>
<dbReference type="eggNOG" id="KOG3881">
    <property type="taxonomic scope" value="Eukaryota"/>
</dbReference>
<reference evidence="6 7" key="1">
    <citation type="journal article" date="2012" name="New Phytol.">
        <title>Insight into trade-off between wood decay and parasitism from the genome of a fungal forest pathogen.</title>
        <authorList>
            <person name="Olson A."/>
            <person name="Aerts A."/>
            <person name="Asiegbu F."/>
            <person name="Belbahri L."/>
            <person name="Bouzid O."/>
            <person name="Broberg A."/>
            <person name="Canback B."/>
            <person name="Coutinho P.M."/>
            <person name="Cullen D."/>
            <person name="Dalman K."/>
            <person name="Deflorio G."/>
            <person name="van Diepen L.T."/>
            <person name="Dunand C."/>
            <person name="Duplessis S."/>
            <person name="Durling M."/>
            <person name="Gonthier P."/>
            <person name="Grimwood J."/>
            <person name="Fossdal C.G."/>
            <person name="Hansson D."/>
            <person name="Henrissat B."/>
            <person name="Hietala A."/>
            <person name="Himmelstrand K."/>
            <person name="Hoffmeister D."/>
            <person name="Hogberg N."/>
            <person name="James T.Y."/>
            <person name="Karlsson M."/>
            <person name="Kohler A."/>
            <person name="Kues U."/>
            <person name="Lee Y.H."/>
            <person name="Lin Y.C."/>
            <person name="Lind M."/>
            <person name="Lindquist E."/>
            <person name="Lombard V."/>
            <person name="Lucas S."/>
            <person name="Lunden K."/>
            <person name="Morin E."/>
            <person name="Murat C."/>
            <person name="Park J."/>
            <person name="Raffaello T."/>
            <person name="Rouze P."/>
            <person name="Salamov A."/>
            <person name="Schmutz J."/>
            <person name="Solheim H."/>
            <person name="Stahlberg J."/>
            <person name="Velez H."/>
            <person name="de Vries R.P."/>
            <person name="Wiebenga A."/>
            <person name="Woodward S."/>
            <person name="Yakovlev I."/>
            <person name="Garbelotto M."/>
            <person name="Martin F."/>
            <person name="Grigoriev I.V."/>
            <person name="Stenlid J."/>
        </authorList>
    </citation>
    <scope>NUCLEOTIDE SEQUENCE [LARGE SCALE GENOMIC DNA]</scope>
    <source>
        <strain evidence="6 7">TC 32-1</strain>
    </source>
</reference>
<dbReference type="InterPro" id="IPR037379">
    <property type="entry name" value="WDR74/Nsa1"/>
</dbReference>
<evidence type="ECO:0000313" key="7">
    <source>
        <dbReference type="Proteomes" id="UP000030671"/>
    </source>
</evidence>
<dbReference type="PANTHER" id="PTHR16038:SF4">
    <property type="entry name" value="WD REPEAT-CONTAINING PROTEIN 74"/>
    <property type="match status" value="1"/>
</dbReference>
<comment type="similarity">
    <text evidence="2">Belongs to the NSA1 family.</text>
</comment>
<feature type="compositionally biased region" description="Basic residues" evidence="5">
    <location>
        <begin position="406"/>
        <end position="415"/>
    </location>
</feature>
<feature type="region of interest" description="Disordered" evidence="5">
    <location>
        <begin position="362"/>
        <end position="415"/>
    </location>
</feature>
<feature type="compositionally biased region" description="Acidic residues" evidence="5">
    <location>
        <begin position="375"/>
        <end position="399"/>
    </location>
</feature>
<proteinExistence type="inferred from homology"/>
<sequence length="415" mass="45300">MARFLTGDELGNIKSLTYTSVDGHKTDVQTLYDGSGSGKNKSIQALAVASSVSERGRVVAAAHADGSATVFNLKDSSIELLHEWKETRLRAGQNYVGLDIFQQGIYSCTSNGALRRTVNIEDESLTSQTAVLPMRLSDWRLSSDGSTFAYVGDEVELSVCDVEQIFASKTPPGATASVNGQKRKRRDGLLPGEIWRARNVANDSLSLRQPVHNNCLTYIMPSLSASQHHLLVGTQFGNVRRYDTRSSRRPVADWQKVAKTGGIKAVEKGFHEHEALVTDQGSSVFSLDLRNGRVAYGYKGLSGTATSLAPSPTVLASVALDRYARIHSTFPPAEPGQQQEHKGGVLDTVFMKSTPTVVVWDRDSSNMETNTLDESGGDGEAEDDVWDDMESVQDEGSDVEVDRSKRRELKKARSK</sequence>
<evidence type="ECO:0000256" key="2">
    <source>
        <dbReference type="ARBA" id="ARBA00007861"/>
    </source>
</evidence>
<evidence type="ECO:0000256" key="1">
    <source>
        <dbReference type="ARBA" id="ARBA00002889"/>
    </source>
</evidence>
<protein>
    <recommendedName>
        <fullName evidence="4">Ribosome biogenesis protein NSA1</fullName>
    </recommendedName>
</protein>
<accession>W4KJZ4</accession>
<evidence type="ECO:0000256" key="3">
    <source>
        <dbReference type="ARBA" id="ARBA00011187"/>
    </source>
</evidence>
<dbReference type="HOGENOM" id="CLU_033769_1_0_1"/>
<dbReference type="CDD" id="cd22857">
    <property type="entry name" value="WDR74"/>
    <property type="match status" value="1"/>
</dbReference>
<dbReference type="GO" id="GO:0042273">
    <property type="term" value="P:ribosomal large subunit biogenesis"/>
    <property type="evidence" value="ECO:0007669"/>
    <property type="project" value="InterPro"/>
</dbReference>
<keyword evidence="7" id="KW-1185">Reference proteome</keyword>
<comment type="subunit">
    <text evidence="3">Component of the pre-66S ribosomal particle.</text>
</comment>
<dbReference type="GO" id="GO:0005730">
    <property type="term" value="C:nucleolus"/>
    <property type="evidence" value="ECO:0007669"/>
    <property type="project" value="InterPro"/>
</dbReference>
<dbReference type="PANTHER" id="PTHR16038">
    <property type="entry name" value="NOP SEVEN ASSOCIATED PROTEIN 1"/>
    <property type="match status" value="1"/>
</dbReference>